<dbReference type="EMBL" id="PCSB01000013">
    <property type="protein sequence ID" value="PIP31982.1"/>
    <property type="molecule type" value="Genomic_DNA"/>
</dbReference>
<protein>
    <submittedName>
        <fullName evidence="1">Uncharacterized protein</fullName>
    </submittedName>
</protein>
<organism evidence="1 2">
    <name type="scientific">bacterium (Candidatus Gribaldobacteria) CG23_combo_of_CG06-09_8_20_14_all_37_87_8</name>
    <dbReference type="NCBI Taxonomy" id="2014278"/>
    <lineage>
        <taxon>Bacteria</taxon>
        <taxon>Candidatus Gribaldobacteria</taxon>
    </lineage>
</organism>
<comment type="caution">
    <text evidence="1">The sequence shown here is derived from an EMBL/GenBank/DDBJ whole genome shotgun (WGS) entry which is preliminary data.</text>
</comment>
<evidence type="ECO:0000313" key="1">
    <source>
        <dbReference type="EMBL" id="PIP31982.1"/>
    </source>
</evidence>
<evidence type="ECO:0000313" key="2">
    <source>
        <dbReference type="Proteomes" id="UP000230447"/>
    </source>
</evidence>
<accession>A0A2G9ZFN5</accession>
<gene>
    <name evidence="1" type="ORF">COX24_00620</name>
</gene>
<name>A0A2G9ZFN5_9BACT</name>
<dbReference type="Proteomes" id="UP000230447">
    <property type="component" value="Unassembled WGS sequence"/>
</dbReference>
<sequence>MWDLGSWLNWVLSLIFSLRSSSSLKKRAYLSPLVALALMLKCFKASPTTAIDKKGRQLPSLGGLLGGK</sequence>
<proteinExistence type="predicted"/>
<dbReference type="AlphaFoldDB" id="A0A2G9ZFN5"/>
<reference evidence="1 2" key="1">
    <citation type="submission" date="2017-09" db="EMBL/GenBank/DDBJ databases">
        <title>Depth-based differentiation of microbial function through sediment-hosted aquifers and enrichment of novel symbionts in the deep terrestrial subsurface.</title>
        <authorList>
            <person name="Probst A.J."/>
            <person name="Ladd B."/>
            <person name="Jarett J.K."/>
            <person name="Geller-Mcgrath D.E."/>
            <person name="Sieber C.M."/>
            <person name="Emerson J.B."/>
            <person name="Anantharaman K."/>
            <person name="Thomas B.C."/>
            <person name="Malmstrom R."/>
            <person name="Stieglmeier M."/>
            <person name="Klingl A."/>
            <person name="Woyke T."/>
            <person name="Ryan C.M."/>
            <person name="Banfield J.F."/>
        </authorList>
    </citation>
    <scope>NUCLEOTIDE SEQUENCE [LARGE SCALE GENOMIC DNA]</scope>
    <source>
        <strain evidence="1">CG23_combo_of_CG06-09_8_20_14_all_37_87_8</strain>
    </source>
</reference>